<evidence type="ECO:0000256" key="1">
    <source>
        <dbReference type="ARBA" id="ARBA00005896"/>
    </source>
</evidence>
<sequence>MNMTIRTINEIFGAEISGLDLTQPAGDATRAELNALFAKHAVLVFRDQPLTPPQFMQAAEIFGSLMDQQIKQFVLPDYPLVGCNSTKDLPRKNGKLQVRGENYHTDHSNDIAPPKATSLMAVQIPSYGGDTQFVDVRRAYDDLSDAQKTTLKNLRSKHVHESSRSPRSFSKLSPEDMAKIPHTEQPLVIKHPISGRPALYLNTGRMEGIEGMSADDGFALIDELYQHATQPQYEYRHQWRVGDMVIWDNRSVMHQANADYDPEEYRYLYRIMLHGDKLQPFL</sequence>
<evidence type="ECO:0000256" key="2">
    <source>
        <dbReference type="ARBA" id="ARBA00022723"/>
    </source>
</evidence>
<keyword evidence="9" id="KW-1185">Reference proteome</keyword>
<name>A0A916SSY1_9BURK</name>
<evidence type="ECO:0000256" key="4">
    <source>
        <dbReference type="ARBA" id="ARBA00023002"/>
    </source>
</evidence>
<dbReference type="SUPFAM" id="SSF51197">
    <property type="entry name" value="Clavaminate synthase-like"/>
    <property type="match status" value="1"/>
</dbReference>
<keyword evidence="5" id="KW-0408">Iron</keyword>
<evidence type="ECO:0000256" key="5">
    <source>
        <dbReference type="ARBA" id="ARBA00023004"/>
    </source>
</evidence>
<keyword evidence="2" id="KW-0479">Metal-binding</keyword>
<evidence type="ECO:0000313" key="8">
    <source>
        <dbReference type="EMBL" id="GGB12047.1"/>
    </source>
</evidence>
<dbReference type="AlphaFoldDB" id="A0A916SSY1"/>
<dbReference type="InterPro" id="IPR042098">
    <property type="entry name" value="TauD-like_sf"/>
</dbReference>
<dbReference type="PANTHER" id="PTHR30468:SF1">
    <property type="entry name" value="ALPHA-KETOGLUTARATE-DEPENDENT SULFONATE DIOXYGENASE"/>
    <property type="match status" value="1"/>
</dbReference>
<dbReference type="InterPro" id="IPR051323">
    <property type="entry name" value="AtsK-like"/>
</dbReference>
<organism evidence="8 9">
    <name type="scientific">Polaromonas eurypsychrophila</name>
    <dbReference type="NCBI Taxonomy" id="1614635"/>
    <lineage>
        <taxon>Bacteria</taxon>
        <taxon>Pseudomonadati</taxon>
        <taxon>Pseudomonadota</taxon>
        <taxon>Betaproteobacteria</taxon>
        <taxon>Burkholderiales</taxon>
        <taxon>Comamonadaceae</taxon>
        <taxon>Polaromonas</taxon>
    </lineage>
</organism>
<dbReference type="Pfam" id="PF02668">
    <property type="entry name" value="TauD"/>
    <property type="match status" value="1"/>
</dbReference>
<keyword evidence="3 8" id="KW-0223">Dioxygenase</keyword>
<dbReference type="GO" id="GO:0006790">
    <property type="term" value="P:sulfur compound metabolic process"/>
    <property type="evidence" value="ECO:0007669"/>
    <property type="project" value="TreeGrafter"/>
</dbReference>
<dbReference type="GO" id="GO:0005737">
    <property type="term" value="C:cytoplasm"/>
    <property type="evidence" value="ECO:0007669"/>
    <property type="project" value="TreeGrafter"/>
</dbReference>
<reference evidence="8" key="1">
    <citation type="journal article" date="2014" name="Int. J. Syst. Evol. Microbiol.">
        <title>Complete genome sequence of Corynebacterium casei LMG S-19264T (=DSM 44701T), isolated from a smear-ripened cheese.</title>
        <authorList>
            <consortium name="US DOE Joint Genome Institute (JGI-PGF)"/>
            <person name="Walter F."/>
            <person name="Albersmeier A."/>
            <person name="Kalinowski J."/>
            <person name="Ruckert C."/>
        </authorList>
    </citation>
    <scope>NUCLEOTIDE SEQUENCE</scope>
    <source>
        <strain evidence="8">CGMCC 1.15322</strain>
    </source>
</reference>
<protein>
    <submittedName>
        <fullName evidence="8">Taurine catabolism dioxygenase</fullName>
    </submittedName>
</protein>
<evidence type="ECO:0000259" key="7">
    <source>
        <dbReference type="Pfam" id="PF02668"/>
    </source>
</evidence>
<reference evidence="8" key="2">
    <citation type="submission" date="2020-09" db="EMBL/GenBank/DDBJ databases">
        <authorList>
            <person name="Sun Q."/>
            <person name="Zhou Y."/>
        </authorList>
    </citation>
    <scope>NUCLEOTIDE SEQUENCE</scope>
    <source>
        <strain evidence="8">CGMCC 1.15322</strain>
    </source>
</reference>
<accession>A0A916SSY1</accession>
<dbReference type="Proteomes" id="UP000620596">
    <property type="component" value="Unassembled WGS sequence"/>
</dbReference>
<comment type="caution">
    <text evidence="8">The sequence shown here is derived from an EMBL/GenBank/DDBJ whole genome shotgun (WGS) entry which is preliminary data.</text>
</comment>
<dbReference type="PANTHER" id="PTHR30468">
    <property type="entry name" value="ALPHA-KETOGLUTARATE-DEPENDENT SULFONATE DIOXYGENASE"/>
    <property type="match status" value="1"/>
</dbReference>
<feature type="region of interest" description="Disordered" evidence="6">
    <location>
        <begin position="152"/>
        <end position="174"/>
    </location>
</feature>
<keyword evidence="4" id="KW-0560">Oxidoreductase</keyword>
<dbReference type="InterPro" id="IPR003819">
    <property type="entry name" value="TauD/TfdA-like"/>
</dbReference>
<comment type="similarity">
    <text evidence="1">Belongs to the TfdA dioxygenase family.</text>
</comment>
<evidence type="ECO:0000256" key="3">
    <source>
        <dbReference type="ARBA" id="ARBA00022964"/>
    </source>
</evidence>
<feature type="domain" description="TauD/TfdA-like" evidence="7">
    <location>
        <begin position="8"/>
        <end position="272"/>
    </location>
</feature>
<dbReference type="GO" id="GO:0000908">
    <property type="term" value="F:taurine dioxygenase activity"/>
    <property type="evidence" value="ECO:0007669"/>
    <property type="project" value="TreeGrafter"/>
</dbReference>
<evidence type="ECO:0000256" key="6">
    <source>
        <dbReference type="SAM" id="MobiDB-lite"/>
    </source>
</evidence>
<dbReference type="EMBL" id="BMIG01000018">
    <property type="protein sequence ID" value="GGB12047.1"/>
    <property type="molecule type" value="Genomic_DNA"/>
</dbReference>
<gene>
    <name evidence="8" type="ORF">GCM10011496_36160</name>
</gene>
<dbReference type="GO" id="GO:0046872">
    <property type="term" value="F:metal ion binding"/>
    <property type="evidence" value="ECO:0007669"/>
    <property type="project" value="UniProtKB-KW"/>
</dbReference>
<dbReference type="Gene3D" id="3.60.130.10">
    <property type="entry name" value="Clavaminate synthase-like"/>
    <property type="match status" value="1"/>
</dbReference>
<evidence type="ECO:0000313" key="9">
    <source>
        <dbReference type="Proteomes" id="UP000620596"/>
    </source>
</evidence>
<proteinExistence type="inferred from homology"/>